<evidence type="ECO:0000256" key="6">
    <source>
        <dbReference type="SAM" id="Phobius"/>
    </source>
</evidence>
<dbReference type="InterPro" id="IPR010343">
    <property type="entry name" value="ArAE_1"/>
</dbReference>
<keyword evidence="2" id="KW-1003">Cell membrane</keyword>
<evidence type="ECO:0000313" key="7">
    <source>
        <dbReference type="EMBL" id="QIK51177.1"/>
    </source>
</evidence>
<evidence type="ECO:0000256" key="2">
    <source>
        <dbReference type="ARBA" id="ARBA00022475"/>
    </source>
</evidence>
<evidence type="ECO:0000313" key="8">
    <source>
        <dbReference type="Proteomes" id="UP000501830"/>
    </source>
</evidence>
<accession>A0A6G7WG40</accession>
<evidence type="ECO:0000256" key="3">
    <source>
        <dbReference type="ARBA" id="ARBA00022692"/>
    </source>
</evidence>
<evidence type="ECO:0000256" key="5">
    <source>
        <dbReference type="ARBA" id="ARBA00023136"/>
    </source>
</evidence>
<keyword evidence="4 6" id="KW-1133">Transmembrane helix</keyword>
<feature type="transmembrane region" description="Helical" evidence="6">
    <location>
        <begin position="95"/>
        <end position="111"/>
    </location>
</feature>
<name>A0A6G7WG40_9LACT</name>
<dbReference type="GeneID" id="94552306"/>
<keyword evidence="5 6" id="KW-0472">Membrane</keyword>
<reference evidence="7 8" key="1">
    <citation type="journal article" date="2017" name="Int. J. Syst. Evol. Microbiol.">
        <title>Jeotgalibaca porci sp. nov. and Jeotgalibaca arthritidis sp. nov., isolated from pigs, and emended description of the genus Jeotgalibaca.</title>
        <authorList>
            <person name="Zamora L."/>
            <person name="Perez-Sancho M."/>
            <person name="Dominguez L."/>
            <person name="Fernandez-Garayzabal J.F."/>
            <person name="Vela A.I."/>
        </authorList>
    </citation>
    <scope>NUCLEOTIDE SEQUENCE [LARGE SCALE GENOMIC DNA]</scope>
    <source>
        <strain evidence="7 8">CCUG 69148</strain>
    </source>
</reference>
<evidence type="ECO:0000256" key="4">
    <source>
        <dbReference type="ARBA" id="ARBA00022989"/>
    </source>
</evidence>
<dbReference type="RefSeq" id="WP_166062227.1">
    <property type="nucleotide sequence ID" value="NZ_CP049889.1"/>
</dbReference>
<comment type="subcellular location">
    <subcellularLocation>
        <location evidence="1">Cell membrane</location>
        <topology evidence="1">Multi-pass membrane protein</topology>
    </subcellularLocation>
</comment>
<dbReference type="EMBL" id="CP049889">
    <property type="protein sequence ID" value="QIK51177.1"/>
    <property type="molecule type" value="Genomic_DNA"/>
</dbReference>
<keyword evidence="8" id="KW-1185">Reference proteome</keyword>
<sequence length="360" mass="40947">MKLGARAFKTGLAVTLSIILAQLISVDAGVIAGISAVPSTQPSVAKSYSTMRNRLIANTIGGFLAAIIGTSIDINVIVIGLATVLLIAILNYLKLSDVISLAAITMIVIMLNDSGSLYNVAAIRVAETFIGVIIAFLVNTFIHPPRYGEKLYHIIDYATSEFLVWISSSLRKNTDFAIMNKDLKWARVQLARMDYFFELLQESKLPFTKYKLDEQKQLVIYRRMIRTTRAAYGVLLVLHDYENSFFNFPQSMRITIRERMETLMTGHEQIMLKFSGRIAPEQVHFFEANKEERKLLLDNFFKHAREESNVQDFVHQKGYSGIHLMSAILEYEDELIKFNKAVSNFRQGNKHYHISQIDDF</sequence>
<gene>
    <name evidence="7" type="ORF">G7058_03380</name>
</gene>
<dbReference type="AlphaFoldDB" id="A0A6G7WG40"/>
<organism evidence="7 8">
    <name type="scientific">Jeotgalibaca porci</name>
    <dbReference type="NCBI Taxonomy" id="1868793"/>
    <lineage>
        <taxon>Bacteria</taxon>
        <taxon>Bacillati</taxon>
        <taxon>Bacillota</taxon>
        <taxon>Bacilli</taxon>
        <taxon>Lactobacillales</taxon>
        <taxon>Carnobacteriaceae</taxon>
        <taxon>Jeotgalibaca</taxon>
    </lineage>
</organism>
<keyword evidence="3 6" id="KW-0812">Transmembrane</keyword>
<proteinExistence type="predicted"/>
<dbReference type="Pfam" id="PF06081">
    <property type="entry name" value="ArAE_1"/>
    <property type="match status" value="1"/>
</dbReference>
<dbReference type="PANTHER" id="PTHR30509:SF27">
    <property type="entry name" value="UPF0421 PROTEIN YGAE"/>
    <property type="match status" value="1"/>
</dbReference>
<dbReference type="KEGG" id="jpo:G7058_03380"/>
<dbReference type="Proteomes" id="UP000501830">
    <property type="component" value="Chromosome"/>
</dbReference>
<evidence type="ECO:0000256" key="1">
    <source>
        <dbReference type="ARBA" id="ARBA00004651"/>
    </source>
</evidence>
<feature type="transmembrane region" description="Helical" evidence="6">
    <location>
        <begin position="117"/>
        <end position="142"/>
    </location>
</feature>
<dbReference type="GO" id="GO:0005886">
    <property type="term" value="C:plasma membrane"/>
    <property type="evidence" value="ECO:0007669"/>
    <property type="project" value="UniProtKB-SubCell"/>
</dbReference>
<dbReference type="PANTHER" id="PTHR30509">
    <property type="entry name" value="P-HYDROXYBENZOIC ACID EFFLUX PUMP SUBUNIT-RELATED"/>
    <property type="match status" value="1"/>
</dbReference>
<protein>
    <submittedName>
        <fullName evidence="7">Aromatic acid exporter family protein</fullName>
    </submittedName>
</protein>
<feature type="transmembrane region" description="Helical" evidence="6">
    <location>
        <begin position="60"/>
        <end position="88"/>
    </location>
</feature>